<dbReference type="InterPro" id="IPR044682">
    <property type="entry name" value="VDE"/>
</dbReference>
<protein>
    <recommendedName>
        <fullName evidence="2">VDE lipocalin domain-containing protein</fullName>
    </recommendedName>
</protein>
<sequence length="562" mass="60840">MSSSLSFDSSWQTQENSGVGTGPYSQLNAAAGRRQTRLIRRKEAVALASHHDRCARSIPSFGALHAKRLAPCAAAPVNAEALPSARTSNGLPGAATVKARIVAVVRDGVLSSLGKEVEVTSEAVMEHMAQRLSFVDPGFSMEVFTESQLQGRGELQSFQDSCAACDIAVVEGVQEEAAAEAILQSTATVPTVVAFGCMPCLQAAMRLGGLSPADAGLWQQLQAALPWTGAARAKELLASVQELWGRHSSDDLVSMLLVLIDAYVTKVDRLDSLRASGPLTIARMIKNCGPQIFACVNDPECKAALDCLQACSATDQVCSYRCIVSHESQLLEDFSLCVLQKHNCMGKSAEIPALPDPPPMAAFRGEDLTHELAESLFIGWLGKEDWSWRVVAGQNAAYDQFPCQYQIFYRGKARNSMWYDPVFQVKTLAGQMVWRRRHYRVRRAKQPGTFNFSVLDNGVISKEYWRIVDVPDDLSWALFAYSGAASAAGQCYTGAVLCTPDGRWPAPAAEERVNAALRLAGIEPWELFRVDNSCCSGMPLGVPEKDAASNPASQSLTVMQPA</sequence>
<evidence type="ECO:0000313" key="3">
    <source>
        <dbReference type="EMBL" id="CAK0783164.1"/>
    </source>
</evidence>
<feature type="domain" description="VDE lipocalin" evidence="2">
    <location>
        <begin position="284"/>
        <end position="532"/>
    </location>
</feature>
<dbReference type="PANTHER" id="PTHR33970">
    <property type="entry name" value="VIOLAXANTHIN DE-EPOXIDASE, CHLOROPLASTIC-RELATED"/>
    <property type="match status" value="1"/>
</dbReference>
<dbReference type="PANTHER" id="PTHR33970:SF2">
    <property type="entry name" value="OS01G0716400 PROTEIN"/>
    <property type="match status" value="1"/>
</dbReference>
<evidence type="ECO:0000256" key="1">
    <source>
        <dbReference type="SAM" id="MobiDB-lite"/>
    </source>
</evidence>
<dbReference type="InterPro" id="IPR010788">
    <property type="entry name" value="VDE_dom"/>
</dbReference>
<feature type="region of interest" description="Disordered" evidence="1">
    <location>
        <begin position="1"/>
        <end position="27"/>
    </location>
</feature>
<dbReference type="InterPro" id="IPR012674">
    <property type="entry name" value="Calycin"/>
</dbReference>
<accession>A0AAV1I729</accession>
<dbReference type="Pfam" id="PF07137">
    <property type="entry name" value="VDE"/>
    <property type="match status" value="1"/>
</dbReference>
<dbReference type="GO" id="GO:0010028">
    <property type="term" value="P:xanthophyll cycle"/>
    <property type="evidence" value="ECO:0007669"/>
    <property type="project" value="InterPro"/>
</dbReference>
<dbReference type="AlphaFoldDB" id="A0AAV1I729"/>
<evidence type="ECO:0000313" key="4">
    <source>
        <dbReference type="Proteomes" id="UP001314263"/>
    </source>
</evidence>
<comment type="caution">
    <text evidence="3">The sequence shown here is derived from an EMBL/GenBank/DDBJ whole genome shotgun (WGS) entry which is preliminary data.</text>
</comment>
<name>A0AAV1I729_9CHLO</name>
<dbReference type="EMBL" id="CAUYUE010000008">
    <property type="protein sequence ID" value="CAK0783164.1"/>
    <property type="molecule type" value="Genomic_DNA"/>
</dbReference>
<gene>
    <name evidence="3" type="ORF">CVIRNUC_006363</name>
</gene>
<keyword evidence="4" id="KW-1185">Reference proteome</keyword>
<dbReference type="Gene3D" id="2.40.128.20">
    <property type="match status" value="1"/>
</dbReference>
<organism evidence="3 4">
    <name type="scientific">Coccomyxa viridis</name>
    <dbReference type="NCBI Taxonomy" id="1274662"/>
    <lineage>
        <taxon>Eukaryota</taxon>
        <taxon>Viridiplantae</taxon>
        <taxon>Chlorophyta</taxon>
        <taxon>core chlorophytes</taxon>
        <taxon>Trebouxiophyceae</taxon>
        <taxon>Trebouxiophyceae incertae sedis</taxon>
        <taxon>Coccomyxaceae</taxon>
        <taxon>Coccomyxa</taxon>
    </lineage>
</organism>
<dbReference type="Proteomes" id="UP001314263">
    <property type="component" value="Unassembled WGS sequence"/>
</dbReference>
<dbReference type="GO" id="GO:0046422">
    <property type="term" value="F:violaxanthin de-epoxidase activity"/>
    <property type="evidence" value="ECO:0007669"/>
    <property type="project" value="InterPro"/>
</dbReference>
<evidence type="ECO:0000259" key="2">
    <source>
        <dbReference type="Pfam" id="PF07137"/>
    </source>
</evidence>
<reference evidence="3 4" key="1">
    <citation type="submission" date="2023-10" db="EMBL/GenBank/DDBJ databases">
        <authorList>
            <person name="Maclean D."/>
            <person name="Macfadyen A."/>
        </authorList>
    </citation>
    <scope>NUCLEOTIDE SEQUENCE [LARGE SCALE GENOMIC DNA]</scope>
</reference>
<proteinExistence type="predicted"/>